<dbReference type="Pfam" id="PF23598">
    <property type="entry name" value="LRR_14"/>
    <property type="match status" value="1"/>
</dbReference>
<evidence type="ECO:0000256" key="1">
    <source>
        <dbReference type="ARBA" id="ARBA00008894"/>
    </source>
</evidence>
<dbReference type="PANTHER" id="PTHR23155:SF1205">
    <property type="entry name" value="DISEASE RESISTANCE PROTEIN RPM1"/>
    <property type="match status" value="1"/>
</dbReference>
<evidence type="ECO:0000259" key="7">
    <source>
        <dbReference type="Pfam" id="PF00931"/>
    </source>
</evidence>
<keyword evidence="4" id="KW-0547">Nucleotide-binding</keyword>
<dbReference type="InterPro" id="IPR027417">
    <property type="entry name" value="P-loop_NTPase"/>
</dbReference>
<dbReference type="Gene3D" id="3.40.50.300">
    <property type="entry name" value="P-loop containing nucleotide triphosphate hydrolases"/>
    <property type="match status" value="1"/>
</dbReference>
<evidence type="ECO:0000259" key="9">
    <source>
        <dbReference type="Pfam" id="PF23598"/>
    </source>
</evidence>
<dbReference type="InterPro" id="IPR044974">
    <property type="entry name" value="Disease_R_plants"/>
</dbReference>
<dbReference type="InterPro" id="IPR032675">
    <property type="entry name" value="LRR_dom_sf"/>
</dbReference>
<dbReference type="InterPro" id="IPR042197">
    <property type="entry name" value="Apaf_helical"/>
</dbReference>
<reference evidence="10" key="1">
    <citation type="submission" date="2023-03" db="EMBL/GenBank/DDBJ databases">
        <authorList>
            <person name="Julca I."/>
        </authorList>
    </citation>
    <scope>NUCLEOTIDE SEQUENCE</scope>
</reference>
<evidence type="ECO:0000256" key="4">
    <source>
        <dbReference type="ARBA" id="ARBA00022741"/>
    </source>
</evidence>
<dbReference type="Pfam" id="PF00931">
    <property type="entry name" value="NB-ARC"/>
    <property type="match status" value="1"/>
</dbReference>
<name>A0AAV1E6K5_OLDCO</name>
<evidence type="ECO:0000313" key="11">
    <source>
        <dbReference type="Proteomes" id="UP001161247"/>
    </source>
</evidence>
<dbReference type="InterPro" id="IPR036388">
    <property type="entry name" value="WH-like_DNA-bd_sf"/>
</dbReference>
<dbReference type="Gene3D" id="3.80.10.10">
    <property type="entry name" value="Ribonuclease Inhibitor"/>
    <property type="match status" value="1"/>
</dbReference>
<feature type="domain" description="NB-ARC" evidence="7">
    <location>
        <begin position="47"/>
        <end position="210"/>
    </location>
</feature>
<proteinExistence type="inferred from homology"/>
<keyword evidence="6" id="KW-0067">ATP-binding</keyword>
<keyword evidence="2" id="KW-0433">Leucine-rich repeat</keyword>
<dbReference type="InterPro" id="IPR055414">
    <property type="entry name" value="LRR_R13L4/SHOC2-like"/>
</dbReference>
<dbReference type="GO" id="GO:0098542">
    <property type="term" value="P:defense response to other organism"/>
    <property type="evidence" value="ECO:0007669"/>
    <property type="project" value="TreeGrafter"/>
</dbReference>
<dbReference type="Proteomes" id="UP001161247">
    <property type="component" value="Chromosome 8"/>
</dbReference>
<dbReference type="InterPro" id="IPR058922">
    <property type="entry name" value="WHD_DRP"/>
</dbReference>
<keyword evidence="5" id="KW-0611">Plant defense</keyword>
<dbReference type="AlphaFoldDB" id="A0AAV1E6K5"/>
<gene>
    <name evidence="10" type="ORF">OLC1_LOCUS21772</name>
</gene>
<dbReference type="SUPFAM" id="SSF52058">
    <property type="entry name" value="L domain-like"/>
    <property type="match status" value="1"/>
</dbReference>
<protein>
    <submittedName>
        <fullName evidence="10">OLC1v1016041C1</fullName>
    </submittedName>
</protein>
<feature type="domain" description="Disease resistance R13L4/SHOC-2-like LRR" evidence="9">
    <location>
        <begin position="428"/>
        <end position="544"/>
    </location>
</feature>
<dbReference type="GO" id="GO:0051607">
    <property type="term" value="P:defense response to virus"/>
    <property type="evidence" value="ECO:0007669"/>
    <property type="project" value="UniProtKB-ARBA"/>
</dbReference>
<evidence type="ECO:0000259" key="8">
    <source>
        <dbReference type="Pfam" id="PF23559"/>
    </source>
</evidence>
<dbReference type="SUPFAM" id="SSF52540">
    <property type="entry name" value="P-loop containing nucleoside triphosphate hydrolases"/>
    <property type="match status" value="1"/>
</dbReference>
<dbReference type="FunFam" id="1.10.10.10:FF:000322">
    <property type="entry name" value="Probable disease resistance protein At1g63360"/>
    <property type="match status" value="1"/>
</dbReference>
<sequence>MEDISNIESEIKVINGPEIKVKKVAETHSRMKSTTPSMSKEIVGFHKEANSITNRLIRGSKKLQIVTIVGMPGVGKTTLAEKVYNDPSVSYNFCACAFTTVSQTFDKMRVLIDLLKQVSPDKHSKITPEMTVDDVSHQLRQILKRRSYLILLDDIWEGEVWQRLLQCFPDDSVGSRILLTSHCHDVAHEPHELKELNKDDSLELLQRQLFGENGWPVELGDLGMKIADVCCGLPLTIVIVAGVLKSTKPDDWMGILDTLSSGDLPKRCRDTLELSYRNLPEHLKPCFLYLAAFQEDELVSVRRLLHLWMAEGFIWRVEMMRPSDVAEEYLKELIGRSLLLVSQQNSDGRVKSCRIHDLIYEFCLQKAKDEHLFQFLEGGYNELSEFNEPRYARRLCIHSRVEHFIKSKLYCSRIRSLLFNNTKNEIVKQDISFIMETSRLLRVLDLEKICLSHGIPSEIGLLVHLAYLAIGGNISEIPPSIGNLSSLETFILVQWTEKDILLPDSFWNLQKLKHFYGKGDSFAVLPVENFDNLSDLDELDRISGVIFSCTDSMEGVIKKVSTHS</sequence>
<dbReference type="EMBL" id="OX459125">
    <property type="protein sequence ID" value="CAI9115201.1"/>
    <property type="molecule type" value="Genomic_DNA"/>
</dbReference>
<evidence type="ECO:0000256" key="6">
    <source>
        <dbReference type="ARBA" id="ARBA00022840"/>
    </source>
</evidence>
<keyword evidence="3" id="KW-0677">Repeat</keyword>
<dbReference type="FunFam" id="3.40.50.300:FF:001091">
    <property type="entry name" value="Probable disease resistance protein At1g61300"/>
    <property type="match status" value="1"/>
</dbReference>
<dbReference type="Gene3D" id="1.10.10.10">
    <property type="entry name" value="Winged helix-like DNA-binding domain superfamily/Winged helix DNA-binding domain"/>
    <property type="match status" value="1"/>
</dbReference>
<accession>A0AAV1E6K5</accession>
<dbReference type="InterPro" id="IPR002182">
    <property type="entry name" value="NB-ARC"/>
</dbReference>
<dbReference type="GO" id="GO:0043531">
    <property type="term" value="F:ADP binding"/>
    <property type="evidence" value="ECO:0007669"/>
    <property type="project" value="InterPro"/>
</dbReference>
<keyword evidence="11" id="KW-1185">Reference proteome</keyword>
<evidence type="ECO:0000313" key="10">
    <source>
        <dbReference type="EMBL" id="CAI9115201.1"/>
    </source>
</evidence>
<evidence type="ECO:0000256" key="3">
    <source>
        <dbReference type="ARBA" id="ARBA00022737"/>
    </source>
</evidence>
<evidence type="ECO:0000256" key="2">
    <source>
        <dbReference type="ARBA" id="ARBA00022614"/>
    </source>
</evidence>
<dbReference type="PANTHER" id="PTHR23155">
    <property type="entry name" value="DISEASE RESISTANCE PROTEIN RP"/>
    <property type="match status" value="1"/>
</dbReference>
<dbReference type="GO" id="GO:0005524">
    <property type="term" value="F:ATP binding"/>
    <property type="evidence" value="ECO:0007669"/>
    <property type="project" value="UniProtKB-KW"/>
</dbReference>
<dbReference type="Gene3D" id="1.10.8.430">
    <property type="entry name" value="Helical domain of apoptotic protease-activating factors"/>
    <property type="match status" value="1"/>
</dbReference>
<evidence type="ECO:0000256" key="5">
    <source>
        <dbReference type="ARBA" id="ARBA00022821"/>
    </source>
</evidence>
<feature type="domain" description="Disease resistance protein winged helix" evidence="8">
    <location>
        <begin position="293"/>
        <end position="362"/>
    </location>
</feature>
<organism evidence="10 11">
    <name type="scientific">Oldenlandia corymbosa var. corymbosa</name>
    <dbReference type="NCBI Taxonomy" id="529605"/>
    <lineage>
        <taxon>Eukaryota</taxon>
        <taxon>Viridiplantae</taxon>
        <taxon>Streptophyta</taxon>
        <taxon>Embryophyta</taxon>
        <taxon>Tracheophyta</taxon>
        <taxon>Spermatophyta</taxon>
        <taxon>Magnoliopsida</taxon>
        <taxon>eudicotyledons</taxon>
        <taxon>Gunneridae</taxon>
        <taxon>Pentapetalae</taxon>
        <taxon>asterids</taxon>
        <taxon>lamiids</taxon>
        <taxon>Gentianales</taxon>
        <taxon>Rubiaceae</taxon>
        <taxon>Rubioideae</taxon>
        <taxon>Spermacoceae</taxon>
        <taxon>Hedyotis-Oldenlandia complex</taxon>
        <taxon>Oldenlandia</taxon>
    </lineage>
</organism>
<dbReference type="PRINTS" id="PR00364">
    <property type="entry name" value="DISEASERSIST"/>
</dbReference>
<dbReference type="Pfam" id="PF23559">
    <property type="entry name" value="WHD_DRP"/>
    <property type="match status" value="1"/>
</dbReference>
<comment type="similarity">
    <text evidence="1">Belongs to the disease resistance NB-LRR family.</text>
</comment>